<keyword evidence="2" id="KW-0472">Membrane</keyword>
<dbReference type="GeneID" id="301813636"/>
<feature type="compositionally biased region" description="Low complexity" evidence="1">
    <location>
        <begin position="116"/>
        <end position="137"/>
    </location>
</feature>
<name>A0A9X3M7W9_9CORY</name>
<evidence type="ECO:0008006" key="5">
    <source>
        <dbReference type="Google" id="ProtNLM"/>
    </source>
</evidence>
<feature type="compositionally biased region" description="Basic and acidic residues" evidence="1">
    <location>
        <begin position="11"/>
        <end position="37"/>
    </location>
</feature>
<evidence type="ECO:0000313" key="4">
    <source>
        <dbReference type="Proteomes" id="UP001146505"/>
    </source>
</evidence>
<dbReference type="EMBL" id="JAKMUV010000012">
    <property type="protein sequence ID" value="MCZ9305604.1"/>
    <property type="molecule type" value="Genomic_DNA"/>
</dbReference>
<evidence type="ECO:0000256" key="2">
    <source>
        <dbReference type="SAM" id="Phobius"/>
    </source>
</evidence>
<feature type="compositionally biased region" description="Polar residues" evidence="1">
    <location>
        <begin position="89"/>
        <end position="114"/>
    </location>
</feature>
<sequence length="180" mass="17957">MGTKCNCETPEDPKEAEQPNPEDPKDPENPKDPEQPKDPNTPGGSSGSVTPKPNLPGIIGSLGLGGAIVGSGSHGSTPKPDSEQPGKPGNTNKPGKSGNTNKPGTPGRSSTPSQPGAKGSTSTGSSASSGGTSSQKQVDSPRMSTLASTGANVLGVFAVGLALIIGAIPLLRRRREEGEA</sequence>
<organism evidence="3 4">
    <name type="scientific">Corynebacterium macclintockiae</name>
    <dbReference type="NCBI Taxonomy" id="2913501"/>
    <lineage>
        <taxon>Bacteria</taxon>
        <taxon>Bacillati</taxon>
        <taxon>Actinomycetota</taxon>
        <taxon>Actinomycetes</taxon>
        <taxon>Mycobacteriales</taxon>
        <taxon>Corynebacteriaceae</taxon>
        <taxon>Corynebacterium</taxon>
    </lineage>
</organism>
<keyword evidence="4" id="KW-1185">Reference proteome</keyword>
<evidence type="ECO:0000256" key="1">
    <source>
        <dbReference type="SAM" id="MobiDB-lite"/>
    </source>
</evidence>
<keyword evidence="2" id="KW-1133">Transmembrane helix</keyword>
<reference evidence="3" key="1">
    <citation type="submission" date="2022-02" db="EMBL/GenBank/DDBJ databases">
        <title>Corynebacterium sp. from urogenital microbiome.</title>
        <authorList>
            <person name="Cappelli E.A."/>
            <person name="Ribeiro T.G."/>
            <person name="Peixe L."/>
        </authorList>
    </citation>
    <scope>NUCLEOTIDE SEQUENCE</scope>
    <source>
        <strain evidence="3">C9Ua_112</strain>
    </source>
</reference>
<accession>A0A9X3M7W9</accession>
<keyword evidence="2" id="KW-0812">Transmembrane</keyword>
<feature type="compositionally biased region" description="Gly residues" evidence="1">
    <location>
        <begin position="60"/>
        <end position="73"/>
    </location>
</feature>
<dbReference type="AlphaFoldDB" id="A0A9X3M7W9"/>
<dbReference type="RefSeq" id="WP_034973385.1">
    <property type="nucleotide sequence ID" value="NZ_JAKMUV010000012.1"/>
</dbReference>
<feature type="transmembrane region" description="Helical" evidence="2">
    <location>
        <begin position="150"/>
        <end position="171"/>
    </location>
</feature>
<dbReference type="Proteomes" id="UP001146505">
    <property type="component" value="Unassembled WGS sequence"/>
</dbReference>
<feature type="region of interest" description="Disordered" evidence="1">
    <location>
        <begin position="1"/>
        <end position="145"/>
    </location>
</feature>
<comment type="caution">
    <text evidence="3">The sequence shown here is derived from an EMBL/GenBank/DDBJ whole genome shotgun (WGS) entry which is preliminary data.</text>
</comment>
<evidence type="ECO:0000313" key="3">
    <source>
        <dbReference type="EMBL" id="MCZ9305604.1"/>
    </source>
</evidence>
<gene>
    <name evidence="3" type="ORF">L8U58_08720</name>
</gene>
<proteinExistence type="predicted"/>
<protein>
    <recommendedName>
        <fullName evidence="5">Gram-positive cocci surface proteins LPxTG domain-containing protein</fullName>
    </recommendedName>
</protein>